<feature type="active site" description="Proton donor" evidence="4">
    <location>
        <position position="17"/>
    </location>
</feature>
<evidence type="ECO:0000256" key="4">
    <source>
        <dbReference type="HAMAP-Rule" id="MF_04143"/>
    </source>
</evidence>
<dbReference type="HAMAP" id="MF_04143">
    <property type="entry name" value="Poxins"/>
    <property type="match status" value="1"/>
</dbReference>
<dbReference type="Gene3D" id="3.30.950.30">
    <property type="entry name" value="Schlafen, AAA domain"/>
    <property type="match status" value="1"/>
</dbReference>
<evidence type="ECO:0000256" key="1">
    <source>
        <dbReference type="ARBA" id="ARBA00022722"/>
    </source>
</evidence>
<evidence type="ECO:0000313" key="8">
    <source>
        <dbReference type="Proteomes" id="UP000101745"/>
    </source>
</evidence>
<dbReference type="RefSeq" id="YP_009143488.1">
    <property type="nucleotide sequence ID" value="NC_027213.1"/>
</dbReference>
<evidence type="ECO:0000313" key="7">
    <source>
        <dbReference type="EMBL" id="AKJ93809.1"/>
    </source>
</evidence>
<gene>
    <name evidence="7" type="ORF">RCNV-Herman-176</name>
</gene>
<feature type="site" description="Substrate binding" evidence="4">
    <location>
        <position position="184"/>
    </location>
</feature>
<comment type="function">
    <text evidence="4">Nuclease that is responsible for viral evasion of host cGAS-STING innate immunity. Cleaves 2',3'-cGAMP which is produced by host cGAS following recognition of cytosolic DNA and blocks the subsequent 2',3'-cGAMP-mediated activation of TMEM173/STING, which normally spreads to adjacent cells and activates the interferon and NF-kappa-B immune responses.</text>
</comment>
<dbReference type="OrthoDB" id="4060at10239"/>
<reference evidence="7 8" key="1">
    <citation type="journal article" date="2015" name="J. Gen. Virol.">
        <title>Genome sequence and comparative virulence of raccoonpox virus: the first North American poxvirus sequence.</title>
        <authorList>
            <person name="Fleischauer C."/>
            <person name="Upton C."/>
            <person name="Victoria J."/>
            <person name="Jones G.J."/>
            <person name="Roper R.L."/>
        </authorList>
    </citation>
    <scope>NUCLEOTIDE SEQUENCE [LARGE SCALE GENOMIC DNA]</scope>
    <source>
        <strain evidence="7 8">Herman</strain>
    </source>
</reference>
<dbReference type="Pfam" id="PF17057">
    <property type="entry name" value="B3R"/>
    <property type="match status" value="1"/>
</dbReference>
<accession>A0A0G3G091</accession>
<dbReference type="InterPro" id="IPR038461">
    <property type="entry name" value="Schlafen_AlbA_2_dom_sf"/>
</dbReference>
<keyword evidence="2 4" id="KW-0378">Hydrolase</keyword>
<dbReference type="InterPro" id="IPR006853">
    <property type="entry name" value="Poxin_vir"/>
</dbReference>
<feature type="active site" description="Proton acceptor; shared with catalytic histidine of dimeric partner" evidence="4">
    <location>
        <position position="142"/>
    </location>
</feature>
<feature type="site" description="Substrate binding" evidence="4">
    <location>
        <position position="105"/>
    </location>
</feature>
<comment type="catalytic activity">
    <reaction evidence="3">
        <text>2',3'-cGAMP + H2O = Gp(2'-5')Ap(3') + H(+)</text>
        <dbReference type="Rhea" id="RHEA:59472"/>
        <dbReference type="ChEBI" id="CHEBI:15377"/>
        <dbReference type="ChEBI" id="CHEBI:15378"/>
        <dbReference type="ChEBI" id="CHEBI:143093"/>
        <dbReference type="ChEBI" id="CHEBI:143098"/>
    </reaction>
    <physiologicalReaction direction="left-to-right" evidence="3">
        <dbReference type="Rhea" id="RHEA:59473"/>
    </physiologicalReaction>
</comment>
<dbReference type="KEGG" id="vg:24528210"/>
<dbReference type="SMR" id="A0A0G3G091"/>
<dbReference type="Pfam" id="PF04766">
    <property type="entry name" value="Baculo_p26"/>
    <property type="match status" value="1"/>
</dbReference>
<dbReference type="InterPro" id="IPR029684">
    <property type="entry name" value="Schlafen"/>
</dbReference>
<feature type="site" description="Substrate binding" evidence="4">
    <location>
        <position position="149"/>
    </location>
</feature>
<keyword evidence="1 4" id="KW-0540">Nuclease</keyword>
<feature type="site" description="Substrate binding" evidence="4">
    <location>
        <position position="60"/>
    </location>
</feature>
<protein>
    <submittedName>
        <fullName evidence="7">Schlafen-like protein</fullName>
    </submittedName>
</protein>
<organism evidence="7 8">
    <name type="scientific">Raccoon poxvirus</name>
    <name type="common">RCN</name>
    <dbReference type="NCBI Taxonomy" id="10256"/>
    <lineage>
        <taxon>Viruses</taxon>
        <taxon>Varidnaviria</taxon>
        <taxon>Bamfordvirae</taxon>
        <taxon>Nucleocytoviricota</taxon>
        <taxon>Pokkesviricetes</taxon>
        <taxon>Chitovirales</taxon>
        <taxon>Poxviridae</taxon>
        <taxon>Chordopoxvirinae</taxon>
        <taxon>Orthopoxvirus</taxon>
        <taxon>Orthopoxvirus raccoonpox</taxon>
    </lineage>
</organism>
<evidence type="ECO:0000256" key="2">
    <source>
        <dbReference type="ARBA" id="ARBA00022801"/>
    </source>
</evidence>
<dbReference type="GO" id="GO:0016787">
    <property type="term" value="F:hydrolase activity"/>
    <property type="evidence" value="ECO:0007669"/>
    <property type="project" value="UniProtKB-KW"/>
</dbReference>
<dbReference type="GO" id="GO:0004518">
    <property type="term" value="F:nuclease activity"/>
    <property type="evidence" value="ECO:0007669"/>
    <property type="project" value="UniProtKB-UniRule"/>
</dbReference>
<feature type="site" description="Substrate binding" evidence="4">
    <location>
        <position position="182"/>
    </location>
</feature>
<dbReference type="Pfam" id="PF04326">
    <property type="entry name" value="SLFN_AlbA_2"/>
    <property type="match status" value="1"/>
</dbReference>
<dbReference type="InterPro" id="IPR007421">
    <property type="entry name" value="Schlafen_AlbA_2_dom"/>
</dbReference>
<evidence type="ECO:0000259" key="5">
    <source>
        <dbReference type="Pfam" id="PF04326"/>
    </source>
</evidence>
<feature type="active site" description="Shared with catalytic histidine of dimeric partner" evidence="4">
    <location>
        <position position="138"/>
    </location>
</feature>
<dbReference type="GO" id="GO:0061507">
    <property type="term" value="F:2',3'-cyclic GMP-AMP binding"/>
    <property type="evidence" value="ECO:0007669"/>
    <property type="project" value="UniProtKB-UniRule"/>
</dbReference>
<evidence type="ECO:0000256" key="3">
    <source>
        <dbReference type="ARBA" id="ARBA00023932"/>
    </source>
</evidence>
<dbReference type="Proteomes" id="UP000101745">
    <property type="component" value="Segment"/>
</dbReference>
<comment type="domain">
    <text evidence="4">The substrate binding site is formed by the N-terminus of a monomer and the C-terminus of the opposite monomer.</text>
</comment>
<dbReference type="InterPro" id="IPR031450">
    <property type="entry name" value="Poxin-SLFN/SLFN_N"/>
</dbReference>
<feature type="domain" description="Schlafen AlbA-2" evidence="5">
    <location>
        <begin position="377"/>
        <end position="490"/>
    </location>
</feature>
<feature type="site" description="Substrate binding" evidence="4">
    <location>
        <position position="169"/>
    </location>
</feature>
<feature type="site" description="Substrate binding" evidence="4">
    <location>
        <position position="186"/>
    </location>
</feature>
<keyword evidence="8" id="KW-1185">Reference proteome</keyword>
<dbReference type="EMBL" id="KP143769">
    <property type="protein sequence ID" value="AKJ93809.1"/>
    <property type="molecule type" value="Genomic_DNA"/>
</dbReference>
<dbReference type="PANTHER" id="PTHR12155:SF2">
    <property type="entry name" value="RIBONUCLEASE SLFN12"/>
    <property type="match status" value="1"/>
</dbReference>
<comment type="subunit">
    <text evidence="4">Homodimer.</text>
</comment>
<dbReference type="GeneID" id="24528210"/>
<sequence>MAVFKPHSLGGYDENLHSFPGLSSTVANDVRNHSSIVVFGAKYDIIKDKYIWCFSYVKNRYIGALLPMFECKDHLQIGDPIYDTEGSQISIVTYRHKQYYALSGIGYESLDLSLDGIGVHHHILEEGKAVYGKIQRDYTAIKELAKEMNSIEAGPIVDYHIWIGESICQITAVDENGKEVMRVRFKKGAVLQIPNTIRVQLGQNDNENLFSAISALLNSGGGVIEVTIPECDNPQYTLMKRIVAIREWIHVHDHIDIIDRNERCYMRVYACNEKYRFPSTRKTNLYIRTMISSIQINYYAAMNFLCELKETGGRSPRLIPKIEYRDQVEDEGLIEILADELFSRASLQANESFNFTRSTNVKVTSISGKQLRTRLRQQLPSTIASFANTEGGFLFIGLDGNTRKVIGFDAGQEYLDIIGREIEKRVKRLHVVHFCEKKEDIKYAYRFIKVYKPGDENTSTYVCAIKVERFCCAVFTDYPESWYIENGDIKRYTPDEWASIYEINCD</sequence>
<proteinExistence type="inferred from homology"/>
<organismHost>
    <name type="scientific">Procyon lotor</name>
    <name type="common">Raccoon</name>
    <dbReference type="NCBI Taxonomy" id="9654"/>
</organismHost>
<evidence type="ECO:0000259" key="6">
    <source>
        <dbReference type="Pfam" id="PF17057"/>
    </source>
</evidence>
<feature type="domain" description="Poxin-Schlafen/Schlafen-like N-terminal" evidence="6">
    <location>
        <begin position="248"/>
        <end position="355"/>
    </location>
</feature>
<dbReference type="GO" id="GO:0052170">
    <property type="term" value="P:symbiont-mediated suppression of host innate immune response"/>
    <property type="evidence" value="ECO:0007669"/>
    <property type="project" value="UniProtKB-UniRule"/>
</dbReference>
<dbReference type="PANTHER" id="PTHR12155">
    <property type="entry name" value="SCHLAFEN"/>
    <property type="match status" value="1"/>
</dbReference>
<name>A0A0G3G091_RACVI</name>